<name>A0A3E0MCZ2_MICAE</name>
<reference evidence="1 2" key="1">
    <citation type="submission" date="2017-08" db="EMBL/GenBank/DDBJ databases">
        <title>Functional genomic and metabolic studies of the symbiotic interactions of six Microcystis-dominated communities.</title>
        <authorList>
            <person name="Li Q."/>
            <person name="Lin F."/>
        </authorList>
    </citation>
    <scope>NUCLEOTIDE SEQUENCE [LARGE SCALE GENOMIC DNA]</scope>
    <source>
        <strain evidence="1">DA14</strain>
    </source>
</reference>
<gene>
    <name evidence="1" type="ORF">DWQ56_09565</name>
</gene>
<dbReference type="Proteomes" id="UP000256301">
    <property type="component" value="Unassembled WGS sequence"/>
</dbReference>
<dbReference type="InterPro" id="IPR035093">
    <property type="entry name" value="RelE/ParE_toxin_dom_sf"/>
</dbReference>
<sequence>MTQGTARNVNRVRGEYQELRACSCSYDCRIIFYLERDEKTQTDRIVLINIGTHDEVY</sequence>
<accession>A0A3E0MCZ2</accession>
<protein>
    <submittedName>
        <fullName evidence="1">Plasmid stabilization protein</fullName>
    </submittedName>
</protein>
<dbReference type="EMBL" id="QQWE01000003">
    <property type="protein sequence ID" value="REJ57516.1"/>
    <property type="molecule type" value="Genomic_DNA"/>
</dbReference>
<evidence type="ECO:0000313" key="2">
    <source>
        <dbReference type="Proteomes" id="UP000256301"/>
    </source>
</evidence>
<dbReference type="SUPFAM" id="SSF143011">
    <property type="entry name" value="RelE-like"/>
    <property type="match status" value="1"/>
</dbReference>
<comment type="caution">
    <text evidence="1">The sequence shown here is derived from an EMBL/GenBank/DDBJ whole genome shotgun (WGS) entry which is preliminary data.</text>
</comment>
<dbReference type="AlphaFoldDB" id="A0A3E0MCZ2"/>
<proteinExistence type="predicted"/>
<evidence type="ECO:0000313" key="1">
    <source>
        <dbReference type="EMBL" id="REJ57516.1"/>
    </source>
</evidence>
<organism evidence="1 2">
    <name type="scientific">Microcystis aeruginosa DA14</name>
    <dbReference type="NCBI Taxonomy" id="1987506"/>
    <lineage>
        <taxon>Bacteria</taxon>
        <taxon>Bacillati</taxon>
        <taxon>Cyanobacteriota</taxon>
        <taxon>Cyanophyceae</taxon>
        <taxon>Oscillatoriophycideae</taxon>
        <taxon>Chroococcales</taxon>
        <taxon>Microcystaceae</taxon>
        <taxon>Microcystis</taxon>
    </lineage>
</organism>
<dbReference type="Gene3D" id="3.30.2310.20">
    <property type="entry name" value="RelE-like"/>
    <property type="match status" value="1"/>
</dbReference>